<evidence type="ECO:0000313" key="1">
    <source>
        <dbReference type="EMBL" id="SCL59520.1"/>
    </source>
</evidence>
<evidence type="ECO:0000313" key="2">
    <source>
        <dbReference type="EMBL" id="WSA35118.1"/>
    </source>
</evidence>
<dbReference type="EMBL" id="CP109071">
    <property type="protein sequence ID" value="WSA35118.1"/>
    <property type="molecule type" value="Genomic_DNA"/>
</dbReference>
<reference evidence="2 4" key="2">
    <citation type="submission" date="2022-10" db="EMBL/GenBank/DDBJ databases">
        <title>The complete genomes of actinobacterial strains from the NBC collection.</title>
        <authorList>
            <person name="Joergensen T.S."/>
            <person name="Alvarez Arevalo M."/>
            <person name="Sterndorff E.B."/>
            <person name="Faurdal D."/>
            <person name="Vuksanovic O."/>
            <person name="Mourched A.-S."/>
            <person name="Charusanti P."/>
            <person name="Shaw S."/>
            <person name="Blin K."/>
            <person name="Weber T."/>
        </authorList>
    </citation>
    <scope>NUCLEOTIDE SEQUENCE [LARGE SCALE GENOMIC DNA]</scope>
    <source>
        <strain evidence="2 4">NBC 01809</strain>
    </source>
</reference>
<sequence>MVLSTVATVILQWTLCVINAKRDLEVAAWHSIATGNADPPSSTG</sequence>
<evidence type="ECO:0000313" key="3">
    <source>
        <dbReference type="Proteomes" id="UP000199343"/>
    </source>
</evidence>
<dbReference type="RefSeq" id="WP_281186075.1">
    <property type="nucleotide sequence ID" value="NZ_CP109071.1"/>
</dbReference>
<dbReference type="Proteomes" id="UP001334804">
    <property type="component" value="Chromosome"/>
</dbReference>
<keyword evidence="4" id="KW-1185">Reference proteome</keyword>
<dbReference type="EMBL" id="FMIC01000002">
    <property type="protein sequence ID" value="SCL59520.1"/>
    <property type="molecule type" value="Genomic_DNA"/>
</dbReference>
<organism evidence="1 3">
    <name type="scientific">Micromonospora peucetia</name>
    <dbReference type="NCBI Taxonomy" id="47871"/>
    <lineage>
        <taxon>Bacteria</taxon>
        <taxon>Bacillati</taxon>
        <taxon>Actinomycetota</taxon>
        <taxon>Actinomycetes</taxon>
        <taxon>Micromonosporales</taxon>
        <taxon>Micromonosporaceae</taxon>
        <taxon>Micromonospora</taxon>
    </lineage>
</organism>
<protein>
    <submittedName>
        <fullName evidence="1">Uncharacterized protein</fullName>
    </submittedName>
</protein>
<evidence type="ECO:0000313" key="4">
    <source>
        <dbReference type="Proteomes" id="UP001334804"/>
    </source>
</evidence>
<gene>
    <name evidence="1" type="ORF">GA0070608_2161</name>
    <name evidence="2" type="ORF">OIE14_14270</name>
</gene>
<dbReference type="Proteomes" id="UP000199343">
    <property type="component" value="Unassembled WGS sequence"/>
</dbReference>
<dbReference type="AlphaFoldDB" id="A0A1C6V0H3"/>
<reference evidence="1 3" key="1">
    <citation type="submission" date="2016-06" db="EMBL/GenBank/DDBJ databases">
        <authorList>
            <person name="Kjaerup R.B."/>
            <person name="Dalgaard T.S."/>
            <person name="Juul-Madsen H.R."/>
        </authorList>
    </citation>
    <scope>NUCLEOTIDE SEQUENCE [LARGE SCALE GENOMIC DNA]</scope>
    <source>
        <strain evidence="1 3">DSM 43363</strain>
    </source>
</reference>
<proteinExistence type="predicted"/>
<name>A0A1C6V0H3_9ACTN</name>
<accession>A0A1C6V0H3</accession>